<evidence type="ECO:0000256" key="1">
    <source>
        <dbReference type="SAM" id="MobiDB-lite"/>
    </source>
</evidence>
<accession>A0A8H3IP53</accession>
<feature type="region of interest" description="Disordered" evidence="1">
    <location>
        <begin position="1"/>
        <end position="50"/>
    </location>
</feature>
<reference evidence="2" key="1">
    <citation type="submission" date="2021-03" db="EMBL/GenBank/DDBJ databases">
        <authorList>
            <person name="Tagirdzhanova G."/>
        </authorList>
    </citation>
    <scope>NUCLEOTIDE SEQUENCE</scope>
</reference>
<comment type="caution">
    <text evidence="2">The sequence shown here is derived from an EMBL/GenBank/DDBJ whole genome shotgun (WGS) entry which is preliminary data.</text>
</comment>
<protein>
    <submittedName>
        <fullName evidence="2">Uncharacterized protein</fullName>
    </submittedName>
</protein>
<evidence type="ECO:0000313" key="2">
    <source>
        <dbReference type="EMBL" id="CAF9926303.1"/>
    </source>
</evidence>
<dbReference type="OrthoDB" id="514248at2759"/>
<proteinExistence type="predicted"/>
<name>A0A8H3IP53_9LECA</name>
<dbReference type="AlphaFoldDB" id="A0A8H3IP53"/>
<dbReference type="Proteomes" id="UP000664534">
    <property type="component" value="Unassembled WGS sequence"/>
</dbReference>
<feature type="compositionally biased region" description="Basic and acidic residues" evidence="1">
    <location>
        <begin position="27"/>
        <end position="38"/>
    </location>
</feature>
<sequence>MATGVGSAKANFWSRAARRKQQQRPTDSSDKNHVMKENVEDEGPALGIKV</sequence>
<evidence type="ECO:0000313" key="3">
    <source>
        <dbReference type="Proteomes" id="UP000664534"/>
    </source>
</evidence>
<keyword evidence="3" id="KW-1185">Reference proteome</keyword>
<dbReference type="EMBL" id="CAJPDT010000043">
    <property type="protein sequence ID" value="CAF9926303.1"/>
    <property type="molecule type" value="Genomic_DNA"/>
</dbReference>
<organism evidence="2 3">
    <name type="scientific">Imshaugia aleurites</name>
    <dbReference type="NCBI Taxonomy" id="172621"/>
    <lineage>
        <taxon>Eukaryota</taxon>
        <taxon>Fungi</taxon>
        <taxon>Dikarya</taxon>
        <taxon>Ascomycota</taxon>
        <taxon>Pezizomycotina</taxon>
        <taxon>Lecanoromycetes</taxon>
        <taxon>OSLEUM clade</taxon>
        <taxon>Lecanoromycetidae</taxon>
        <taxon>Lecanorales</taxon>
        <taxon>Lecanorineae</taxon>
        <taxon>Parmeliaceae</taxon>
        <taxon>Imshaugia</taxon>
    </lineage>
</organism>
<gene>
    <name evidence="2" type="ORF">IMSHALPRED_006926</name>
</gene>